<protein>
    <submittedName>
        <fullName evidence="1">Uncharacterized protein</fullName>
    </submittedName>
</protein>
<organism evidence="1 2">
    <name type="scientific">Daucus carota subsp. sativus</name>
    <name type="common">Carrot</name>
    <dbReference type="NCBI Taxonomy" id="79200"/>
    <lineage>
        <taxon>Eukaryota</taxon>
        <taxon>Viridiplantae</taxon>
        <taxon>Streptophyta</taxon>
        <taxon>Embryophyta</taxon>
        <taxon>Tracheophyta</taxon>
        <taxon>Spermatophyta</taxon>
        <taxon>Magnoliopsida</taxon>
        <taxon>eudicotyledons</taxon>
        <taxon>Gunneridae</taxon>
        <taxon>Pentapetalae</taxon>
        <taxon>asterids</taxon>
        <taxon>campanulids</taxon>
        <taxon>Apiales</taxon>
        <taxon>Apiaceae</taxon>
        <taxon>Apioideae</taxon>
        <taxon>Scandiceae</taxon>
        <taxon>Daucinae</taxon>
        <taxon>Daucus</taxon>
        <taxon>Daucus sect. Daucus</taxon>
    </lineage>
</organism>
<dbReference type="AlphaFoldDB" id="A0AAF0W7I8"/>
<evidence type="ECO:0000313" key="1">
    <source>
        <dbReference type="EMBL" id="WOG84710.1"/>
    </source>
</evidence>
<dbReference type="PANTHER" id="PTHR33156:SF37">
    <property type="entry name" value="PROTEIN NUCLEAR FUSION DEFECTIVE 6, CHLOROPLASTIC_MITOCHONDRIAL"/>
    <property type="match status" value="1"/>
</dbReference>
<name>A0AAF0W7I8_DAUCS</name>
<gene>
    <name evidence="1" type="ORF">DCAR_0103894</name>
</gene>
<accession>A0AAF0W7I8</accession>
<reference evidence="1" key="1">
    <citation type="journal article" date="2016" name="Nat. Genet.">
        <title>A high-quality carrot genome assembly provides new insights into carotenoid accumulation and asterid genome evolution.</title>
        <authorList>
            <person name="Iorizzo M."/>
            <person name="Ellison S."/>
            <person name="Senalik D."/>
            <person name="Zeng P."/>
            <person name="Satapoomin P."/>
            <person name="Huang J."/>
            <person name="Bowman M."/>
            <person name="Iovene M."/>
            <person name="Sanseverino W."/>
            <person name="Cavagnaro P."/>
            <person name="Yildiz M."/>
            <person name="Macko-Podgorni A."/>
            <person name="Moranska E."/>
            <person name="Grzebelus E."/>
            <person name="Grzebelus D."/>
            <person name="Ashrafi H."/>
            <person name="Zheng Z."/>
            <person name="Cheng S."/>
            <person name="Spooner D."/>
            <person name="Van Deynze A."/>
            <person name="Simon P."/>
        </authorList>
    </citation>
    <scope>NUCLEOTIDE SEQUENCE</scope>
    <source>
        <tissue evidence="1">Leaf</tissue>
    </source>
</reference>
<proteinExistence type="predicted"/>
<dbReference type="Proteomes" id="UP000077755">
    <property type="component" value="Chromosome 1"/>
</dbReference>
<evidence type="ECO:0000313" key="2">
    <source>
        <dbReference type="Proteomes" id="UP000077755"/>
    </source>
</evidence>
<dbReference type="InterPro" id="IPR043459">
    <property type="entry name" value="NFD6/NOXY2-like"/>
</dbReference>
<dbReference type="EMBL" id="CP093343">
    <property type="protein sequence ID" value="WOG84710.1"/>
    <property type="molecule type" value="Genomic_DNA"/>
</dbReference>
<keyword evidence="2" id="KW-1185">Reference proteome</keyword>
<sequence>MAAAAYRCGGSRLLSSSKRLFISKTLTPKSFPTPSASTSFTPLRYFYSSYVLYSTLLFASVLASVESLMPLHSAIASARLTSKIALHSSCWSCLSQGFATPL</sequence>
<dbReference type="PANTHER" id="PTHR33156">
    <property type="entry name" value="OS02G0230000 PROTEIN"/>
    <property type="match status" value="1"/>
</dbReference>
<reference evidence="1" key="2">
    <citation type="submission" date="2022-03" db="EMBL/GenBank/DDBJ databases">
        <title>Draft title - Genomic analysis of global carrot germplasm unveils the trajectory of domestication and the origin of high carotenoid orange carrot.</title>
        <authorList>
            <person name="Iorizzo M."/>
            <person name="Ellison S."/>
            <person name="Senalik D."/>
            <person name="Macko-Podgorni A."/>
            <person name="Grzebelus D."/>
            <person name="Bostan H."/>
            <person name="Rolling W."/>
            <person name="Curaba J."/>
            <person name="Simon P."/>
        </authorList>
    </citation>
    <scope>NUCLEOTIDE SEQUENCE</scope>
    <source>
        <tissue evidence="1">Leaf</tissue>
    </source>
</reference>